<keyword evidence="2" id="KW-1133">Transmembrane helix</keyword>
<organism evidence="3 4">
    <name type="scientific">Microbacterium lacticum</name>
    <dbReference type="NCBI Taxonomy" id="33885"/>
    <lineage>
        <taxon>Bacteria</taxon>
        <taxon>Bacillati</taxon>
        <taxon>Actinomycetota</taxon>
        <taxon>Actinomycetes</taxon>
        <taxon>Micrococcales</taxon>
        <taxon>Microbacteriaceae</taxon>
        <taxon>Microbacterium</taxon>
    </lineage>
</organism>
<evidence type="ECO:0000256" key="2">
    <source>
        <dbReference type="SAM" id="Phobius"/>
    </source>
</evidence>
<reference evidence="3 4" key="1">
    <citation type="submission" date="2019-06" db="EMBL/GenBank/DDBJ databases">
        <title>Sequencing the genomes of 1000 actinobacteria strains.</title>
        <authorList>
            <person name="Klenk H.-P."/>
        </authorList>
    </citation>
    <scope>NUCLEOTIDE SEQUENCE [LARGE SCALE GENOMIC DNA]</scope>
    <source>
        <strain evidence="3 4">DSM 20427</strain>
    </source>
</reference>
<feature type="region of interest" description="Disordered" evidence="1">
    <location>
        <begin position="51"/>
        <end position="87"/>
    </location>
</feature>
<keyword evidence="2" id="KW-0812">Transmembrane</keyword>
<sequence>MAALLLLHDSGVGPVGVAALLGPRLTFVAGGVLGVAVMIVVGVRLALGRRAPSAPTPAEGPAAAPPHAEGMPGRSAPARSSAPLSGA</sequence>
<proteinExistence type="predicted"/>
<dbReference type="Proteomes" id="UP000319804">
    <property type="component" value="Unassembled WGS sequence"/>
</dbReference>
<name>A0A543KSY4_9MICO</name>
<evidence type="ECO:0000256" key="1">
    <source>
        <dbReference type="SAM" id="MobiDB-lite"/>
    </source>
</evidence>
<dbReference type="EMBL" id="VFPS01000003">
    <property type="protein sequence ID" value="TQM98194.1"/>
    <property type="molecule type" value="Genomic_DNA"/>
</dbReference>
<dbReference type="AlphaFoldDB" id="A0A543KSY4"/>
<gene>
    <name evidence="3" type="ORF">FHX68_2230</name>
</gene>
<keyword evidence="2" id="KW-0472">Membrane</keyword>
<feature type="transmembrane region" description="Helical" evidence="2">
    <location>
        <begin position="29"/>
        <end position="47"/>
    </location>
</feature>
<evidence type="ECO:0000313" key="4">
    <source>
        <dbReference type="Proteomes" id="UP000319804"/>
    </source>
</evidence>
<keyword evidence="4" id="KW-1185">Reference proteome</keyword>
<protein>
    <submittedName>
        <fullName evidence="3">Uncharacterized protein</fullName>
    </submittedName>
</protein>
<comment type="caution">
    <text evidence="3">The sequence shown here is derived from an EMBL/GenBank/DDBJ whole genome shotgun (WGS) entry which is preliminary data.</text>
</comment>
<accession>A0A543KSY4</accession>
<evidence type="ECO:0000313" key="3">
    <source>
        <dbReference type="EMBL" id="TQM98194.1"/>
    </source>
</evidence>